<reference evidence="2 3" key="1">
    <citation type="journal article" date="2018" name="Cell">
        <title>The Chara Genome: Secondary Complexity and Implications for Plant Terrestrialization.</title>
        <authorList>
            <person name="Nishiyama T."/>
            <person name="Sakayama H."/>
            <person name="Vries J.D."/>
            <person name="Buschmann H."/>
            <person name="Saint-Marcoux D."/>
            <person name="Ullrich K.K."/>
            <person name="Haas F.B."/>
            <person name="Vanderstraeten L."/>
            <person name="Becker D."/>
            <person name="Lang D."/>
            <person name="Vosolsobe S."/>
            <person name="Rombauts S."/>
            <person name="Wilhelmsson P.K.I."/>
            <person name="Janitza P."/>
            <person name="Kern R."/>
            <person name="Heyl A."/>
            <person name="Rumpler F."/>
            <person name="Villalobos L.I.A.C."/>
            <person name="Clay J.M."/>
            <person name="Skokan R."/>
            <person name="Toyoda A."/>
            <person name="Suzuki Y."/>
            <person name="Kagoshima H."/>
            <person name="Schijlen E."/>
            <person name="Tajeshwar N."/>
            <person name="Catarino B."/>
            <person name="Hetherington A.J."/>
            <person name="Saltykova A."/>
            <person name="Bonnot C."/>
            <person name="Breuninger H."/>
            <person name="Symeonidi A."/>
            <person name="Radhakrishnan G.V."/>
            <person name="Van Nieuwerburgh F."/>
            <person name="Deforce D."/>
            <person name="Chang C."/>
            <person name="Karol K.G."/>
            <person name="Hedrich R."/>
            <person name="Ulvskov P."/>
            <person name="Glockner G."/>
            <person name="Delwiche C.F."/>
            <person name="Petrasek J."/>
            <person name="Van de Peer Y."/>
            <person name="Friml J."/>
            <person name="Beilby M."/>
            <person name="Dolan L."/>
            <person name="Kohara Y."/>
            <person name="Sugano S."/>
            <person name="Fujiyama A."/>
            <person name="Delaux P.-M."/>
            <person name="Quint M."/>
            <person name="TheiBen G."/>
            <person name="Hagemann M."/>
            <person name="Harholt J."/>
            <person name="Dunand C."/>
            <person name="Zachgo S."/>
            <person name="Langdale J."/>
            <person name="Maumus F."/>
            <person name="Straeten D.V.D."/>
            <person name="Gould S.B."/>
            <person name="Rensing S.A."/>
        </authorList>
    </citation>
    <scope>NUCLEOTIDE SEQUENCE [LARGE SCALE GENOMIC DNA]</scope>
    <source>
        <strain evidence="2 3">S276</strain>
    </source>
</reference>
<dbReference type="Pfam" id="PF20670">
    <property type="entry name" value="DUF6816"/>
    <property type="match status" value="1"/>
</dbReference>
<keyword evidence="3" id="KW-1185">Reference proteome</keyword>
<accession>A0A388JX44</accession>
<dbReference type="EMBL" id="BFEA01000028">
    <property type="protein sequence ID" value="GBG62369.1"/>
    <property type="molecule type" value="Genomic_DNA"/>
</dbReference>
<dbReference type="InterPro" id="IPR049213">
    <property type="entry name" value="DUF6816"/>
</dbReference>
<protein>
    <recommendedName>
        <fullName evidence="1">DUF6816 domain-containing protein</fullName>
    </recommendedName>
</protein>
<dbReference type="AlphaFoldDB" id="A0A388JX44"/>
<sequence>MSLSPCNSSICDGGYGFCQAPLSRGHTCRPRQQEERCHRPPHRHDIRTGRQVLGGLVAKERGGGKTLPHGQAVRPSGQRRCLLSSCSLSSGEQPVGFRDGGDPMCLQSGDHLLAQAVAGDAAANGLVLDWRRCKTFLRSGKSLVSRSVSKDMMVFSTIADILLQFKPTAMGLLPFSEFSEFSEWSSPAHYSRTVRMAPPPPPPPPRLAPSCTRRSTLLTIAAGLAMQGGHASASSEESLSVGSQILRGLGLGDPDIYYPRVFQGTWDCFSTLVSVDTPQAKLRIANATSFCNPKDLG</sequence>
<dbReference type="Proteomes" id="UP000265515">
    <property type="component" value="Unassembled WGS sequence"/>
</dbReference>
<feature type="domain" description="DUF6816" evidence="1">
    <location>
        <begin position="250"/>
        <end position="288"/>
    </location>
</feature>
<evidence type="ECO:0000313" key="2">
    <source>
        <dbReference type="EMBL" id="GBG62369.1"/>
    </source>
</evidence>
<dbReference type="OrthoDB" id="566577at2759"/>
<evidence type="ECO:0000313" key="3">
    <source>
        <dbReference type="Proteomes" id="UP000265515"/>
    </source>
</evidence>
<dbReference type="Gramene" id="GBG62369">
    <property type="protein sequence ID" value="GBG62369"/>
    <property type="gene ID" value="CBR_g30323"/>
</dbReference>
<organism evidence="2 3">
    <name type="scientific">Chara braunii</name>
    <name type="common">Braun's stonewort</name>
    <dbReference type="NCBI Taxonomy" id="69332"/>
    <lineage>
        <taxon>Eukaryota</taxon>
        <taxon>Viridiplantae</taxon>
        <taxon>Streptophyta</taxon>
        <taxon>Charophyceae</taxon>
        <taxon>Charales</taxon>
        <taxon>Characeae</taxon>
        <taxon>Chara</taxon>
    </lineage>
</organism>
<proteinExistence type="predicted"/>
<gene>
    <name evidence="2" type="ORF">CBR_g30323</name>
</gene>
<comment type="caution">
    <text evidence="2">The sequence shown here is derived from an EMBL/GenBank/DDBJ whole genome shotgun (WGS) entry which is preliminary data.</text>
</comment>
<name>A0A388JX44_CHABU</name>
<evidence type="ECO:0000259" key="1">
    <source>
        <dbReference type="Pfam" id="PF20670"/>
    </source>
</evidence>